<dbReference type="AlphaFoldDB" id="A0A8H4CUF7"/>
<evidence type="ECO:0000313" key="10">
    <source>
        <dbReference type="Proteomes" id="UP000613401"/>
    </source>
</evidence>
<feature type="transmembrane region" description="Helical" evidence="7">
    <location>
        <begin position="22"/>
        <end position="42"/>
    </location>
</feature>
<keyword evidence="10" id="KW-1185">Reference proteome</keyword>
<protein>
    <recommendedName>
        <fullName evidence="8">Rhodopsin domain-containing protein</fullName>
    </recommendedName>
</protein>
<feature type="domain" description="Rhodopsin" evidence="8">
    <location>
        <begin position="39"/>
        <end position="279"/>
    </location>
</feature>
<evidence type="ECO:0000256" key="6">
    <source>
        <dbReference type="SAM" id="MobiDB-lite"/>
    </source>
</evidence>
<dbReference type="Proteomes" id="UP000613401">
    <property type="component" value="Unassembled WGS sequence"/>
</dbReference>
<accession>A0A8H4CUF7</accession>
<comment type="subcellular location">
    <subcellularLocation>
        <location evidence="1">Membrane</location>
        <topology evidence="1">Multi-pass membrane protein</topology>
    </subcellularLocation>
</comment>
<dbReference type="InterPro" id="IPR049326">
    <property type="entry name" value="Rhodopsin_dom_fungi"/>
</dbReference>
<feature type="region of interest" description="Disordered" evidence="6">
    <location>
        <begin position="370"/>
        <end position="394"/>
    </location>
</feature>
<dbReference type="OMA" id="WCSCLLA"/>
<dbReference type="GeneID" id="69009915"/>
<organism evidence="9 10">
    <name type="scientific">Colletotrichum gloeosporioides</name>
    <name type="common">Anthracnose fungus</name>
    <name type="synonym">Glomerella cingulata</name>
    <dbReference type="NCBI Taxonomy" id="474922"/>
    <lineage>
        <taxon>Eukaryota</taxon>
        <taxon>Fungi</taxon>
        <taxon>Dikarya</taxon>
        <taxon>Ascomycota</taxon>
        <taxon>Pezizomycotina</taxon>
        <taxon>Sordariomycetes</taxon>
        <taxon>Hypocreomycetidae</taxon>
        <taxon>Glomerellales</taxon>
        <taxon>Glomerellaceae</taxon>
        <taxon>Colletotrichum</taxon>
        <taxon>Colletotrichum gloeosporioides species complex</taxon>
    </lineage>
</organism>
<evidence type="ECO:0000256" key="5">
    <source>
        <dbReference type="ARBA" id="ARBA00038359"/>
    </source>
</evidence>
<dbReference type="PANTHER" id="PTHR33048">
    <property type="entry name" value="PTH11-LIKE INTEGRAL MEMBRANE PROTEIN (AFU_ORTHOLOGUE AFUA_5G11245)"/>
    <property type="match status" value="1"/>
</dbReference>
<feature type="transmembrane region" description="Helical" evidence="7">
    <location>
        <begin position="183"/>
        <end position="205"/>
    </location>
</feature>
<proteinExistence type="inferred from homology"/>
<feature type="region of interest" description="Disordered" evidence="6">
    <location>
        <begin position="295"/>
        <end position="354"/>
    </location>
</feature>
<dbReference type="RefSeq" id="XP_045269455.1">
    <property type="nucleotide sequence ID" value="XM_045402837.1"/>
</dbReference>
<feature type="transmembrane region" description="Helical" evidence="7">
    <location>
        <begin position="131"/>
        <end position="152"/>
    </location>
</feature>
<sequence>MADNTTAVHFRDSPGYAGNKTLYLNTALIVCTTLVVGTRLYVRAFMSKALGLDDLIAFVAFGFVIALSAMDIRLVQYGSGAHVDNVPQEDLAIWFESIVTQVLIYFIGTGLMRLSIVAFLPRLSQDKTYMILVYITGFFVIAQTLACFIYRLTECSPVADIWKPPFMPGLDCVPPESENSMMVAHQISGLVLDLALMGLPIWVVYTKMLFTEKAFQVILVFSVGIFVIVTGCIRLYMLTTLLFLADPTFNMSTIGVWTDLEGHIGLWVASFPALQPIVRIISFKLGLRSKLQSYGKDGRSNTGGAARSKSAPWSGVTRSKGYVRNGSGADDTDSHSERAFAQTKGEDVELDSRGNRLTGIQRRIEVEVRVDEGQDHTTGASYAPGGGSKTWLAI</sequence>
<dbReference type="EMBL" id="WVTB01000013">
    <property type="protein sequence ID" value="KAF3810296.1"/>
    <property type="molecule type" value="Genomic_DNA"/>
</dbReference>
<feature type="transmembrane region" description="Helical" evidence="7">
    <location>
        <begin position="92"/>
        <end position="119"/>
    </location>
</feature>
<evidence type="ECO:0000256" key="4">
    <source>
        <dbReference type="ARBA" id="ARBA00023136"/>
    </source>
</evidence>
<reference evidence="9" key="2">
    <citation type="submission" date="2020-03" db="EMBL/GenBank/DDBJ databases">
        <authorList>
            <person name="Fu F.-F."/>
            <person name="Chen J."/>
        </authorList>
    </citation>
    <scope>NUCLEOTIDE SEQUENCE</scope>
    <source>
        <strain evidence="9">Lc1</strain>
    </source>
</reference>
<feature type="compositionally biased region" description="Basic and acidic residues" evidence="6">
    <location>
        <begin position="332"/>
        <end position="354"/>
    </location>
</feature>
<evidence type="ECO:0000256" key="3">
    <source>
        <dbReference type="ARBA" id="ARBA00022989"/>
    </source>
</evidence>
<reference evidence="9" key="1">
    <citation type="journal article" date="2020" name="Phytopathology">
        <title>Genome sequence and comparative analysis of Colletotrichum gloeosporioides isolated from Liriodendron leaves.</title>
        <authorList>
            <person name="Fu F.F."/>
            <person name="Hao Z."/>
            <person name="Wang P."/>
            <person name="Lu Y."/>
            <person name="Xue L.J."/>
            <person name="Wei G."/>
            <person name="Tian Y."/>
            <person name="Baishi H."/>
            <person name="Xu H."/>
            <person name="Shi J."/>
            <person name="Cheng T."/>
            <person name="Wang G."/>
            <person name="Yi Y."/>
            <person name="Chen J."/>
        </authorList>
    </citation>
    <scope>NUCLEOTIDE SEQUENCE</scope>
    <source>
        <strain evidence="9">Lc1</strain>
    </source>
</reference>
<evidence type="ECO:0000313" key="9">
    <source>
        <dbReference type="EMBL" id="KAF3810296.1"/>
    </source>
</evidence>
<evidence type="ECO:0000256" key="1">
    <source>
        <dbReference type="ARBA" id="ARBA00004141"/>
    </source>
</evidence>
<evidence type="ECO:0000259" key="8">
    <source>
        <dbReference type="Pfam" id="PF20684"/>
    </source>
</evidence>
<comment type="caution">
    <text evidence="9">The sequence shown here is derived from an EMBL/GenBank/DDBJ whole genome shotgun (WGS) entry which is preliminary data.</text>
</comment>
<feature type="transmembrane region" description="Helical" evidence="7">
    <location>
        <begin position="217"/>
        <end position="244"/>
    </location>
</feature>
<dbReference type="InterPro" id="IPR052337">
    <property type="entry name" value="SAT4-like"/>
</dbReference>
<evidence type="ECO:0000256" key="7">
    <source>
        <dbReference type="SAM" id="Phobius"/>
    </source>
</evidence>
<dbReference type="GO" id="GO:0016020">
    <property type="term" value="C:membrane"/>
    <property type="evidence" value="ECO:0007669"/>
    <property type="project" value="UniProtKB-SubCell"/>
</dbReference>
<keyword evidence="3 7" id="KW-1133">Transmembrane helix</keyword>
<feature type="transmembrane region" description="Helical" evidence="7">
    <location>
        <begin position="54"/>
        <end position="72"/>
    </location>
</feature>
<evidence type="ECO:0000256" key="2">
    <source>
        <dbReference type="ARBA" id="ARBA00022692"/>
    </source>
</evidence>
<keyword evidence="4 7" id="KW-0472">Membrane</keyword>
<dbReference type="Pfam" id="PF20684">
    <property type="entry name" value="Fung_rhodopsin"/>
    <property type="match status" value="1"/>
</dbReference>
<comment type="similarity">
    <text evidence="5">Belongs to the SAT4 family.</text>
</comment>
<keyword evidence="2 7" id="KW-0812">Transmembrane</keyword>
<gene>
    <name evidence="9" type="ORF">GCG54_00002754</name>
</gene>
<name>A0A8H4CUF7_COLGL</name>
<dbReference type="PANTHER" id="PTHR33048:SF129">
    <property type="entry name" value="INTEGRAL MEMBRANE PROTEIN-RELATED"/>
    <property type="match status" value="1"/>
</dbReference>